<keyword evidence="4 7" id="KW-0472">Membrane</keyword>
<feature type="transmembrane region" description="Helical" evidence="7">
    <location>
        <begin position="94"/>
        <end position="114"/>
    </location>
</feature>
<comment type="subcellular location">
    <subcellularLocation>
        <location evidence="1">Membrane</location>
        <topology evidence="1">Multi-pass membrane protein</topology>
    </subcellularLocation>
</comment>
<dbReference type="PANTHER" id="PTHR33048">
    <property type="entry name" value="PTH11-LIKE INTEGRAL MEMBRANE PROTEIN (AFU_ORTHOLOGUE AFUA_5G11245)"/>
    <property type="match status" value="1"/>
</dbReference>
<protein>
    <recommendedName>
        <fullName evidence="8">Rhodopsin domain-containing protein</fullName>
    </recommendedName>
</protein>
<evidence type="ECO:0000256" key="3">
    <source>
        <dbReference type="ARBA" id="ARBA00022989"/>
    </source>
</evidence>
<feature type="domain" description="Rhodopsin" evidence="8">
    <location>
        <begin position="26"/>
        <end position="275"/>
    </location>
</feature>
<feature type="transmembrane region" description="Helical" evidence="7">
    <location>
        <begin position="210"/>
        <end position="232"/>
    </location>
</feature>
<dbReference type="PANTHER" id="PTHR33048:SF47">
    <property type="entry name" value="INTEGRAL MEMBRANE PROTEIN-RELATED"/>
    <property type="match status" value="1"/>
</dbReference>
<feature type="transmembrane region" description="Helical" evidence="7">
    <location>
        <begin position="126"/>
        <end position="155"/>
    </location>
</feature>
<feature type="transmembrane region" description="Helical" evidence="7">
    <location>
        <begin position="175"/>
        <end position="198"/>
    </location>
</feature>
<dbReference type="OrthoDB" id="5329176at2759"/>
<dbReference type="InterPro" id="IPR052337">
    <property type="entry name" value="SAT4-like"/>
</dbReference>
<evidence type="ECO:0000256" key="5">
    <source>
        <dbReference type="ARBA" id="ARBA00038359"/>
    </source>
</evidence>
<evidence type="ECO:0000256" key="2">
    <source>
        <dbReference type="ARBA" id="ARBA00022692"/>
    </source>
</evidence>
<dbReference type="Pfam" id="PF20684">
    <property type="entry name" value="Fung_rhodopsin"/>
    <property type="match status" value="1"/>
</dbReference>
<feature type="compositionally biased region" description="Polar residues" evidence="6">
    <location>
        <begin position="374"/>
        <end position="392"/>
    </location>
</feature>
<dbReference type="Proteomes" id="UP000054567">
    <property type="component" value="Unassembled WGS sequence"/>
</dbReference>
<feature type="region of interest" description="Disordered" evidence="6">
    <location>
        <begin position="371"/>
        <end position="404"/>
    </location>
</feature>
<sequence length="404" mass="44620">MADSLQPTALTILIVFPSISIGIVAVRMLSRALAKAFGWDDVLILIALGLAITESVCYSLFIKAIGLGYHFYDIPLMTSQHLNKAQKYNVALQVAYYVGLFFIRASIIVFILRLEQLRKSVRLQLWILLSISTALMVSTLFADLFQCGSSVAYGYDFPISIDPGRSPPRCISRAALFITVSIMNILLDCWTLYIPGAIVKGMNMPKKQKFIVVVILGMGAISTIIGIARLVVLSRFWIPESLEVYHAAIYTFGSIEINIAIWAACAPALKTLISRFFPRFWSLASLTKDKTSTLPPSPYEGGRDGILLPRFDGEPCVRPRETVFGRRTSRSEEELRRFEYDMNITKLRRSLSSLIPGSETFSGPGNRDMELSRICNSPTNAGASFGSSGSETEVSEHFPSPSGG</sequence>
<reference evidence="9 10" key="1">
    <citation type="submission" date="2007-06" db="EMBL/GenBank/DDBJ databases">
        <title>The Genome Sequence of Coccidioides posadasii RMSCC_3488.</title>
        <authorList>
            <consortium name="Coccidioides Genome Resources Consortium"/>
            <consortium name="The Broad Institute Genome Sequencing Platform"/>
            <person name="Henn M.R."/>
            <person name="Sykes S."/>
            <person name="Young S."/>
            <person name="Jaffe D."/>
            <person name="Berlin A."/>
            <person name="Alvarez P."/>
            <person name="Butler J."/>
            <person name="Gnerre S."/>
            <person name="Grabherr M."/>
            <person name="Mauceli E."/>
            <person name="Brockman W."/>
            <person name="Kodira C."/>
            <person name="Alvarado L."/>
            <person name="Zeng Q."/>
            <person name="Crawford M."/>
            <person name="Antoine C."/>
            <person name="Devon K."/>
            <person name="Galgiani J."/>
            <person name="Orsborn K."/>
            <person name="Lewis M.L."/>
            <person name="Nusbaum C."/>
            <person name="Galagan J."/>
            <person name="Birren B."/>
        </authorList>
    </citation>
    <scope>NUCLEOTIDE SEQUENCE [LARGE SCALE GENOMIC DNA]</scope>
    <source>
        <strain evidence="9 10">RMSCC 3488</strain>
    </source>
</reference>
<reference evidence="10" key="2">
    <citation type="journal article" date="2009" name="Genome Res.">
        <title>Comparative genomic analyses of the human fungal pathogens Coccidioides and their relatives.</title>
        <authorList>
            <person name="Sharpton T.J."/>
            <person name="Stajich J.E."/>
            <person name="Rounsley S.D."/>
            <person name="Gardner M.J."/>
            <person name="Wortman J.R."/>
            <person name="Jordar V.S."/>
            <person name="Maiti R."/>
            <person name="Kodira C.D."/>
            <person name="Neafsey D.E."/>
            <person name="Zeng Q."/>
            <person name="Hung C.-Y."/>
            <person name="McMahan C."/>
            <person name="Muszewska A."/>
            <person name="Grynberg M."/>
            <person name="Mandel M.A."/>
            <person name="Kellner E.M."/>
            <person name="Barker B.M."/>
            <person name="Galgiani J.N."/>
            <person name="Orbach M.J."/>
            <person name="Kirkland T.N."/>
            <person name="Cole G.T."/>
            <person name="Henn M.R."/>
            <person name="Birren B.W."/>
            <person name="Taylor J.W."/>
        </authorList>
    </citation>
    <scope>NUCLEOTIDE SEQUENCE [LARGE SCALE GENOMIC DNA]</scope>
    <source>
        <strain evidence="10">RMSCC 3488</strain>
    </source>
</reference>
<evidence type="ECO:0000256" key="4">
    <source>
        <dbReference type="ARBA" id="ARBA00023136"/>
    </source>
</evidence>
<dbReference type="GO" id="GO:0016020">
    <property type="term" value="C:membrane"/>
    <property type="evidence" value="ECO:0007669"/>
    <property type="project" value="UniProtKB-SubCell"/>
</dbReference>
<dbReference type="VEuPathDB" id="FungiDB:CPAG_01350"/>
<evidence type="ECO:0000256" key="6">
    <source>
        <dbReference type="SAM" id="MobiDB-lite"/>
    </source>
</evidence>
<keyword evidence="3 7" id="KW-1133">Transmembrane helix</keyword>
<reference evidence="10" key="3">
    <citation type="journal article" date="2010" name="Genome Res.">
        <title>Population genomic sequencing of Coccidioides fungi reveals recent hybridization and transposon control.</title>
        <authorList>
            <person name="Neafsey D.E."/>
            <person name="Barker B.M."/>
            <person name="Sharpton T.J."/>
            <person name="Stajich J.E."/>
            <person name="Park D.J."/>
            <person name="Whiston E."/>
            <person name="Hung C.-Y."/>
            <person name="McMahan C."/>
            <person name="White J."/>
            <person name="Sykes S."/>
            <person name="Heiman D."/>
            <person name="Young S."/>
            <person name="Zeng Q."/>
            <person name="Abouelleil A."/>
            <person name="Aftuck L."/>
            <person name="Bessette D."/>
            <person name="Brown A."/>
            <person name="FitzGerald M."/>
            <person name="Lui A."/>
            <person name="Macdonald J.P."/>
            <person name="Priest M."/>
            <person name="Orbach M.J."/>
            <person name="Galgiani J.N."/>
            <person name="Kirkland T.N."/>
            <person name="Cole G.T."/>
            <person name="Birren B.W."/>
            <person name="Henn M.R."/>
            <person name="Taylor J.W."/>
            <person name="Rounsley S.D."/>
        </authorList>
    </citation>
    <scope>NUCLEOTIDE SEQUENCE [LARGE SCALE GENOMIC DNA]</scope>
    <source>
        <strain evidence="10">RMSCC 3488</strain>
    </source>
</reference>
<dbReference type="EMBL" id="DS268109">
    <property type="protein sequence ID" value="KMM64998.1"/>
    <property type="molecule type" value="Genomic_DNA"/>
</dbReference>
<dbReference type="InterPro" id="IPR049326">
    <property type="entry name" value="Rhodopsin_dom_fungi"/>
</dbReference>
<organism evidence="9 10">
    <name type="scientific">Coccidioides posadasii RMSCC 3488</name>
    <dbReference type="NCBI Taxonomy" id="454284"/>
    <lineage>
        <taxon>Eukaryota</taxon>
        <taxon>Fungi</taxon>
        <taxon>Dikarya</taxon>
        <taxon>Ascomycota</taxon>
        <taxon>Pezizomycotina</taxon>
        <taxon>Eurotiomycetes</taxon>
        <taxon>Eurotiomycetidae</taxon>
        <taxon>Onygenales</taxon>
        <taxon>Onygenaceae</taxon>
        <taxon>Coccidioides</taxon>
    </lineage>
</organism>
<evidence type="ECO:0000259" key="8">
    <source>
        <dbReference type="Pfam" id="PF20684"/>
    </source>
</evidence>
<comment type="similarity">
    <text evidence="5">Belongs to the SAT4 family.</text>
</comment>
<dbReference type="AlphaFoldDB" id="A0A0J6F4B2"/>
<feature type="transmembrane region" description="Helical" evidence="7">
    <location>
        <begin position="244"/>
        <end position="269"/>
    </location>
</feature>
<evidence type="ECO:0000313" key="10">
    <source>
        <dbReference type="Proteomes" id="UP000054567"/>
    </source>
</evidence>
<feature type="transmembrane region" description="Helical" evidence="7">
    <location>
        <begin position="12"/>
        <end position="30"/>
    </location>
</feature>
<accession>A0A0J6F4B2</accession>
<keyword evidence="2 7" id="KW-0812">Transmembrane</keyword>
<evidence type="ECO:0000256" key="7">
    <source>
        <dbReference type="SAM" id="Phobius"/>
    </source>
</evidence>
<evidence type="ECO:0000313" key="9">
    <source>
        <dbReference type="EMBL" id="KMM64998.1"/>
    </source>
</evidence>
<evidence type="ECO:0000256" key="1">
    <source>
        <dbReference type="ARBA" id="ARBA00004141"/>
    </source>
</evidence>
<proteinExistence type="inferred from homology"/>
<feature type="transmembrane region" description="Helical" evidence="7">
    <location>
        <begin position="42"/>
        <end position="72"/>
    </location>
</feature>
<name>A0A0J6F4B2_COCPO</name>
<gene>
    <name evidence="9" type="ORF">CPAG_01350</name>
</gene>